<dbReference type="Proteomes" id="UP000655868">
    <property type="component" value="Unassembled WGS sequence"/>
</dbReference>
<evidence type="ECO:0000259" key="2">
    <source>
        <dbReference type="Pfam" id="PF26059"/>
    </source>
</evidence>
<gene>
    <name evidence="3" type="ORF">JGU71_02015</name>
</gene>
<dbReference type="Pfam" id="PF26059">
    <property type="entry name" value="DUF8020"/>
    <property type="match status" value="1"/>
</dbReference>
<reference evidence="3" key="1">
    <citation type="submission" date="2020-12" db="EMBL/GenBank/DDBJ databases">
        <title>Antrihabitans popcorni sp. nov. and Antrihabitans auranticaus sp. nov., isolated from a larva cave.</title>
        <authorList>
            <person name="Lee S.D."/>
            <person name="Kim I.S."/>
        </authorList>
    </citation>
    <scope>NUCLEOTIDE SEQUENCE</scope>
    <source>
        <strain evidence="3">YC3-6</strain>
    </source>
</reference>
<evidence type="ECO:0000256" key="1">
    <source>
        <dbReference type="SAM" id="SignalP"/>
    </source>
</evidence>
<feature type="chain" id="PRO_5037611525" description="DUF8020 domain-containing protein" evidence="1">
    <location>
        <begin position="27"/>
        <end position="200"/>
    </location>
</feature>
<feature type="domain" description="DUF8020" evidence="2">
    <location>
        <begin position="39"/>
        <end position="111"/>
    </location>
</feature>
<dbReference type="EMBL" id="JAEMNV010000001">
    <property type="protein sequence ID" value="MBJ8337651.1"/>
    <property type="molecule type" value="Genomic_DNA"/>
</dbReference>
<dbReference type="RefSeq" id="WP_199701458.1">
    <property type="nucleotide sequence ID" value="NZ_JAEMNV010000001.1"/>
</dbReference>
<feature type="signal peptide" evidence="1">
    <location>
        <begin position="1"/>
        <end position="26"/>
    </location>
</feature>
<protein>
    <recommendedName>
        <fullName evidence="2">DUF8020 domain-containing protein</fullName>
    </recommendedName>
</protein>
<name>A0A934U0P7_9NOCA</name>
<dbReference type="InterPro" id="IPR058333">
    <property type="entry name" value="DUF8020"/>
</dbReference>
<keyword evidence="4" id="KW-1185">Reference proteome</keyword>
<comment type="caution">
    <text evidence="3">The sequence shown here is derived from an EMBL/GenBank/DDBJ whole genome shotgun (WGS) entry which is preliminary data.</text>
</comment>
<proteinExistence type="predicted"/>
<dbReference type="AlphaFoldDB" id="A0A934U0P7"/>
<evidence type="ECO:0000313" key="4">
    <source>
        <dbReference type="Proteomes" id="UP000655868"/>
    </source>
</evidence>
<keyword evidence="1" id="KW-0732">Signal</keyword>
<sequence length="200" mass="19459">MKVGKLTTIAVMAIAAVGITAGTAHAAPAPPGFENSDGGVGYRTEVSGQAVTTIVDAGAFTLTRAGTAVSLTNDAGALVTEIPLVFDVAGQQVSVAPAIDAAGRSLTLTPSVSPASAAILQDVSAQDRFLYELNRASFGIGVAAAIGAGIGLVTGCIIGIVVGCIPGVLIGAAIGAVVGAVNTGGQPLLDAGYQYLTGQP</sequence>
<evidence type="ECO:0000313" key="3">
    <source>
        <dbReference type="EMBL" id="MBJ8337651.1"/>
    </source>
</evidence>
<accession>A0A934U0P7</accession>
<organism evidence="3 4">
    <name type="scientific">Antrihabitans stalagmiti</name>
    <dbReference type="NCBI Taxonomy" id="2799499"/>
    <lineage>
        <taxon>Bacteria</taxon>
        <taxon>Bacillati</taxon>
        <taxon>Actinomycetota</taxon>
        <taxon>Actinomycetes</taxon>
        <taxon>Mycobacteriales</taxon>
        <taxon>Nocardiaceae</taxon>
        <taxon>Antrihabitans</taxon>
    </lineage>
</organism>